<name>A0AAW0EGX8_9AGAR</name>
<dbReference type="Proteomes" id="UP001362999">
    <property type="component" value="Unassembled WGS sequence"/>
</dbReference>
<gene>
    <name evidence="2" type="ORF">R3P38DRAFT_1332</name>
</gene>
<feature type="signal peptide" evidence="1">
    <location>
        <begin position="1"/>
        <end position="19"/>
    </location>
</feature>
<proteinExistence type="predicted"/>
<evidence type="ECO:0000313" key="3">
    <source>
        <dbReference type="Proteomes" id="UP001362999"/>
    </source>
</evidence>
<organism evidence="2 3">
    <name type="scientific">Favolaschia claudopus</name>
    <dbReference type="NCBI Taxonomy" id="2862362"/>
    <lineage>
        <taxon>Eukaryota</taxon>
        <taxon>Fungi</taxon>
        <taxon>Dikarya</taxon>
        <taxon>Basidiomycota</taxon>
        <taxon>Agaricomycotina</taxon>
        <taxon>Agaricomycetes</taxon>
        <taxon>Agaricomycetidae</taxon>
        <taxon>Agaricales</taxon>
        <taxon>Marasmiineae</taxon>
        <taxon>Mycenaceae</taxon>
        <taxon>Favolaschia</taxon>
    </lineage>
</organism>
<sequence>MFAFKIAVSLAALFVTVHARPAGVAASQQGFPCNSDGTAPPTIIHATLTRLRPAAFASSTEILAVRFALLKPGEGLQRRSRA</sequence>
<reference evidence="2 3" key="1">
    <citation type="journal article" date="2024" name="J Genomics">
        <title>Draft genome sequencing and assembly of Favolaschia claudopus CIRM-BRFM 2984 isolated from oak limbs.</title>
        <authorList>
            <person name="Navarro D."/>
            <person name="Drula E."/>
            <person name="Chaduli D."/>
            <person name="Cazenave R."/>
            <person name="Ahrendt S."/>
            <person name="Wang J."/>
            <person name="Lipzen A."/>
            <person name="Daum C."/>
            <person name="Barry K."/>
            <person name="Grigoriev I.V."/>
            <person name="Favel A."/>
            <person name="Rosso M.N."/>
            <person name="Martin F."/>
        </authorList>
    </citation>
    <scope>NUCLEOTIDE SEQUENCE [LARGE SCALE GENOMIC DNA]</scope>
    <source>
        <strain evidence="2 3">CIRM-BRFM 2984</strain>
    </source>
</reference>
<comment type="caution">
    <text evidence="2">The sequence shown here is derived from an EMBL/GenBank/DDBJ whole genome shotgun (WGS) entry which is preliminary data.</text>
</comment>
<keyword evidence="1" id="KW-0732">Signal</keyword>
<protein>
    <submittedName>
        <fullName evidence="2">Uncharacterized protein</fullName>
    </submittedName>
</protein>
<feature type="chain" id="PRO_5043328900" evidence="1">
    <location>
        <begin position="20"/>
        <end position="82"/>
    </location>
</feature>
<dbReference type="AlphaFoldDB" id="A0AAW0EGX8"/>
<evidence type="ECO:0000313" key="2">
    <source>
        <dbReference type="EMBL" id="KAK7063413.1"/>
    </source>
</evidence>
<evidence type="ECO:0000256" key="1">
    <source>
        <dbReference type="SAM" id="SignalP"/>
    </source>
</evidence>
<keyword evidence="3" id="KW-1185">Reference proteome</keyword>
<accession>A0AAW0EGX8</accession>
<dbReference type="EMBL" id="JAWWNJ010000001">
    <property type="protein sequence ID" value="KAK7063413.1"/>
    <property type="molecule type" value="Genomic_DNA"/>
</dbReference>